<evidence type="ECO:0000256" key="17">
    <source>
        <dbReference type="SAM" id="MobiDB-lite"/>
    </source>
</evidence>
<dbReference type="FunFam" id="3.30.40.10:FF:000002">
    <property type="entry name" value="Histone-lysine N-methyltransferase"/>
    <property type="match status" value="1"/>
</dbReference>
<dbReference type="Pfam" id="PF05964">
    <property type="entry name" value="FYRN"/>
    <property type="match status" value="1"/>
</dbReference>
<evidence type="ECO:0000259" key="20">
    <source>
        <dbReference type="PROSITE" id="PS51805"/>
    </source>
</evidence>
<dbReference type="InterPro" id="IPR044133">
    <property type="entry name" value="KMT2A_PHD3"/>
</dbReference>
<comment type="catalytic activity">
    <reaction evidence="15">
        <text>L-lysyl(4)-[histone H3] + S-adenosyl-L-methionine = N(6)-methyl-L-lysyl(4)-[histone H3] + S-adenosyl-L-homocysteine + H(+)</text>
        <dbReference type="Rhea" id="RHEA:60264"/>
        <dbReference type="Rhea" id="RHEA-COMP:15543"/>
        <dbReference type="Rhea" id="RHEA-COMP:15547"/>
        <dbReference type="ChEBI" id="CHEBI:15378"/>
        <dbReference type="ChEBI" id="CHEBI:29969"/>
        <dbReference type="ChEBI" id="CHEBI:57856"/>
        <dbReference type="ChEBI" id="CHEBI:59789"/>
        <dbReference type="ChEBI" id="CHEBI:61929"/>
        <dbReference type="EC" id="2.1.1.364"/>
    </reaction>
    <physiologicalReaction direction="left-to-right" evidence="15">
        <dbReference type="Rhea" id="RHEA:60265"/>
    </physiologicalReaction>
</comment>
<dbReference type="OMA" id="VKENAYR"/>
<keyword evidence="12" id="KW-0804">Transcription</keyword>
<dbReference type="InterPro" id="IPR002219">
    <property type="entry name" value="PKC_DAG/PE"/>
</dbReference>
<evidence type="ECO:0000256" key="4">
    <source>
        <dbReference type="ARBA" id="ARBA00022691"/>
    </source>
</evidence>
<evidence type="ECO:0000256" key="7">
    <source>
        <dbReference type="ARBA" id="ARBA00022771"/>
    </source>
</evidence>
<evidence type="ECO:0000256" key="11">
    <source>
        <dbReference type="ARBA" id="ARBA00023117"/>
    </source>
</evidence>
<evidence type="ECO:0000256" key="12">
    <source>
        <dbReference type="ARBA" id="ARBA00023163"/>
    </source>
</evidence>
<evidence type="ECO:0000259" key="19">
    <source>
        <dbReference type="PROSITE" id="PS50081"/>
    </source>
</evidence>
<keyword evidence="6" id="KW-0677">Repeat</keyword>
<organism evidence="21">
    <name type="scientific">Petromyzon marinus</name>
    <name type="common">Sea lamprey</name>
    <dbReference type="NCBI Taxonomy" id="7757"/>
    <lineage>
        <taxon>Eukaryota</taxon>
        <taxon>Metazoa</taxon>
        <taxon>Chordata</taxon>
        <taxon>Craniata</taxon>
        <taxon>Vertebrata</taxon>
        <taxon>Cyclostomata</taxon>
        <taxon>Hyperoartia</taxon>
        <taxon>Petromyzontiformes</taxon>
        <taxon>Petromyzontidae</taxon>
        <taxon>Petromyzon</taxon>
    </lineage>
</organism>
<proteinExistence type="predicted"/>
<evidence type="ECO:0000256" key="16">
    <source>
        <dbReference type="PROSITE-ProRule" id="PRU00146"/>
    </source>
</evidence>
<dbReference type="GO" id="GO:0008270">
    <property type="term" value="F:zinc ion binding"/>
    <property type="evidence" value="ECO:0007669"/>
    <property type="project" value="UniProtKB-KW"/>
</dbReference>
<sequence length="561" mass="62154">VCTKCVKCKSCGATTPGKGWDAQWSHDFSLCHDCGKLFDKGNFCPVCNRCYDDDDYESKMMQCGKCERWVHAKCESLSDTPCADEMYEILSSLPESVVYTCVRCTESRPAEWSVALAAELQAGLQLVASALAASRVSASLHRHRQSSKAASEAQSGTPAGAADSPVATDTERQDLPTDLEGVKRKLERGAYNSLTGFCDDVTRVLQCDADVTQPEVKRAAATLKGLFTRQMEKVFPWFDIRGSRFWDQNRTQDILPAHASGLLPNAVLPPSADHDYAQWREREGEGAALAAGGAPHSQPPLLKKIVPAPRRKASTDAQDDSGKGNPLGPYLNRNCSRCFLYSKWLLNEAGRLLGIGQDEWTHSNCAVWSAEVFEDDDGSLKNVHAAVWRGKQLRCEHCGRMGATVGCCLPACQANFHFMCARARSCVFQDDKKLYCQRHKDLIRGEVVAEDGFEVLRRVFVDFEGIGLRRKFLSGLEPDKIQMMIGSLTIECLGVLNDLSLYEGKLFPIGYQCTRVYWSTADARRLCVYTCKVLEFRPESTTTDVNSTLIHGENQTITHSP</sequence>
<dbReference type="PANTHER" id="PTHR45838:SF2">
    <property type="entry name" value="HISTONE-LYSINE N-METHYLTRANSFERASE 2A"/>
    <property type="match status" value="1"/>
</dbReference>
<dbReference type="GO" id="GO:0035097">
    <property type="term" value="C:histone methyltransferase complex"/>
    <property type="evidence" value="ECO:0007669"/>
    <property type="project" value="TreeGrafter"/>
</dbReference>
<reference evidence="21" key="1">
    <citation type="submission" date="2025-08" db="UniProtKB">
        <authorList>
            <consortium name="Ensembl"/>
        </authorList>
    </citation>
    <scope>IDENTIFICATION</scope>
</reference>
<dbReference type="STRING" id="7757.ENSPMAP00000002218"/>
<evidence type="ECO:0000256" key="15">
    <source>
        <dbReference type="ARBA" id="ARBA00049353"/>
    </source>
</evidence>
<keyword evidence="4" id="KW-0949">S-adenosyl-L-methionine</keyword>
<keyword evidence="10" id="KW-0805">Transcription regulation</keyword>
<evidence type="ECO:0000256" key="14">
    <source>
        <dbReference type="ARBA" id="ARBA00023620"/>
    </source>
</evidence>
<keyword evidence="3" id="KW-0808">Transferase</keyword>
<feature type="domain" description="PHD-type" evidence="20">
    <location>
        <begin position="332"/>
        <end position="440"/>
    </location>
</feature>
<dbReference type="FunFam" id="3.30.40.10:FF:000071">
    <property type="entry name" value="Histone-lysine N-methyltransferase"/>
    <property type="match status" value="1"/>
</dbReference>
<keyword evidence="8" id="KW-0862">Zinc</keyword>
<dbReference type="PROSITE" id="PS50016">
    <property type="entry name" value="ZF_PHD_2"/>
    <property type="match status" value="1"/>
</dbReference>
<keyword evidence="5" id="KW-0479">Metal-binding</keyword>
<evidence type="ECO:0000256" key="2">
    <source>
        <dbReference type="ARBA" id="ARBA00022603"/>
    </source>
</evidence>
<dbReference type="InterPro" id="IPR034732">
    <property type="entry name" value="EPHD"/>
</dbReference>
<dbReference type="Gene3D" id="3.30.160.360">
    <property type="match status" value="1"/>
</dbReference>
<dbReference type="Pfam" id="PF00628">
    <property type="entry name" value="PHD"/>
    <property type="match status" value="1"/>
</dbReference>
<dbReference type="CDD" id="cd15592">
    <property type="entry name" value="PHD3_KMT2A"/>
    <property type="match status" value="1"/>
</dbReference>
<evidence type="ECO:0000256" key="6">
    <source>
        <dbReference type="ARBA" id="ARBA00022737"/>
    </source>
</evidence>
<keyword evidence="11" id="KW-0103">Bromodomain</keyword>
<dbReference type="AlphaFoldDB" id="S4RAI7"/>
<protein>
    <recommendedName>
        <fullName evidence="14">[histone H3]-lysine(4) N-methyltransferase</fullName>
        <ecNumber evidence="14">2.1.1.364</ecNumber>
    </recommendedName>
</protein>
<evidence type="ECO:0000256" key="8">
    <source>
        <dbReference type="ARBA" id="ARBA00022833"/>
    </source>
</evidence>
<dbReference type="InterPro" id="IPR036427">
    <property type="entry name" value="Bromodomain-like_sf"/>
</dbReference>
<dbReference type="InterPro" id="IPR019786">
    <property type="entry name" value="Zinc_finger_PHD-type_CS"/>
</dbReference>
<accession>S4RAI7</accession>
<evidence type="ECO:0000256" key="9">
    <source>
        <dbReference type="ARBA" id="ARBA00022853"/>
    </source>
</evidence>
<dbReference type="PROSITE" id="PS51805">
    <property type="entry name" value="EPHD"/>
    <property type="match status" value="1"/>
</dbReference>
<evidence type="ECO:0000259" key="18">
    <source>
        <dbReference type="PROSITE" id="PS50016"/>
    </source>
</evidence>
<keyword evidence="2" id="KW-0489">Methyltransferase</keyword>
<keyword evidence="7 16" id="KW-0863">Zinc-finger</keyword>
<dbReference type="Ensembl" id="ENSPMAT00000002229.1">
    <property type="protein sequence ID" value="ENSPMAP00000002218.1"/>
    <property type="gene ID" value="ENSPMAG00000002027.1"/>
</dbReference>
<dbReference type="SMART" id="SM00249">
    <property type="entry name" value="PHD"/>
    <property type="match status" value="2"/>
</dbReference>
<dbReference type="SUPFAM" id="SSF47370">
    <property type="entry name" value="Bromodomain"/>
    <property type="match status" value="1"/>
</dbReference>
<evidence type="ECO:0000256" key="1">
    <source>
        <dbReference type="ARBA" id="ARBA00004123"/>
    </source>
</evidence>
<dbReference type="GO" id="GO:0140945">
    <property type="term" value="F:histone H3K4 monomethyltransferase activity"/>
    <property type="evidence" value="ECO:0007669"/>
    <property type="project" value="UniProtKB-EC"/>
</dbReference>
<dbReference type="Pfam" id="PF13771">
    <property type="entry name" value="zf-HC5HC2H"/>
    <property type="match status" value="1"/>
</dbReference>
<evidence type="ECO:0000313" key="21">
    <source>
        <dbReference type="Ensembl" id="ENSPMAP00000002218.1"/>
    </source>
</evidence>
<comment type="subcellular location">
    <subcellularLocation>
        <location evidence="1">Nucleus</location>
    </subcellularLocation>
</comment>
<evidence type="ECO:0000256" key="13">
    <source>
        <dbReference type="ARBA" id="ARBA00023242"/>
    </source>
</evidence>
<evidence type="ECO:0000256" key="5">
    <source>
        <dbReference type="ARBA" id="ARBA00022723"/>
    </source>
</evidence>
<feature type="region of interest" description="Disordered" evidence="17">
    <location>
        <begin position="143"/>
        <end position="181"/>
    </location>
</feature>
<dbReference type="GO" id="GO:0045893">
    <property type="term" value="P:positive regulation of DNA-templated transcription"/>
    <property type="evidence" value="ECO:0007669"/>
    <property type="project" value="TreeGrafter"/>
</dbReference>
<feature type="compositionally biased region" description="Polar residues" evidence="17">
    <location>
        <begin position="147"/>
        <end position="157"/>
    </location>
</feature>
<dbReference type="Gene3D" id="3.30.40.10">
    <property type="entry name" value="Zinc/RING finger domain, C3HC4 (zinc finger)"/>
    <property type="match status" value="2"/>
</dbReference>
<dbReference type="SMART" id="SM00541">
    <property type="entry name" value="FYRN"/>
    <property type="match status" value="1"/>
</dbReference>
<dbReference type="InterPro" id="IPR001965">
    <property type="entry name" value="Znf_PHD"/>
</dbReference>
<dbReference type="InterPro" id="IPR019787">
    <property type="entry name" value="Znf_PHD-finger"/>
</dbReference>
<dbReference type="PANTHER" id="PTHR45838">
    <property type="entry name" value="HISTONE-LYSINE-N-METHYLTRANSFERASE 2 KMT2 FAMILY MEMBER"/>
    <property type="match status" value="1"/>
</dbReference>
<keyword evidence="13" id="KW-0539">Nucleus</keyword>
<dbReference type="HOGENOM" id="CLU_431891_0_0_1"/>
<dbReference type="InterPro" id="IPR003888">
    <property type="entry name" value="FYrich_N"/>
</dbReference>
<keyword evidence="9" id="KW-0156">Chromatin regulator</keyword>
<dbReference type="GO" id="GO:0032259">
    <property type="term" value="P:methylation"/>
    <property type="evidence" value="ECO:0007669"/>
    <property type="project" value="UniProtKB-KW"/>
</dbReference>
<dbReference type="InterPro" id="IPR013083">
    <property type="entry name" value="Znf_RING/FYVE/PHD"/>
</dbReference>
<dbReference type="PROSITE" id="PS01359">
    <property type="entry name" value="ZF_PHD_1"/>
    <property type="match status" value="1"/>
</dbReference>
<name>S4RAI7_PETMA</name>
<dbReference type="Gene3D" id="1.20.920.10">
    <property type="entry name" value="Bromodomain-like"/>
    <property type="match status" value="1"/>
</dbReference>
<evidence type="ECO:0000256" key="3">
    <source>
        <dbReference type="ARBA" id="ARBA00022679"/>
    </source>
</evidence>
<feature type="compositionally biased region" description="Basic and acidic residues" evidence="17">
    <location>
        <begin position="169"/>
        <end position="181"/>
    </location>
</feature>
<dbReference type="PROSITE" id="PS50081">
    <property type="entry name" value="ZF_DAG_PE_2"/>
    <property type="match status" value="1"/>
</dbReference>
<dbReference type="InterPro" id="IPR011011">
    <property type="entry name" value="Znf_FYVE_PHD"/>
</dbReference>
<dbReference type="EC" id="2.1.1.364" evidence="14"/>
<feature type="domain" description="Phorbol-ester/DAG-type" evidence="19">
    <location>
        <begin position="25"/>
        <end position="82"/>
    </location>
</feature>
<dbReference type="SUPFAM" id="SSF57903">
    <property type="entry name" value="FYVE/PHD zinc finger"/>
    <property type="match status" value="1"/>
</dbReference>
<evidence type="ECO:0000256" key="10">
    <source>
        <dbReference type="ARBA" id="ARBA00023015"/>
    </source>
</evidence>
<reference evidence="21" key="2">
    <citation type="submission" date="2025-09" db="UniProtKB">
        <authorList>
            <consortium name="Ensembl"/>
        </authorList>
    </citation>
    <scope>IDENTIFICATION</scope>
</reference>
<dbReference type="GeneTree" id="ENSGT00940000160099"/>
<feature type="domain" description="PHD-type" evidence="18">
    <location>
        <begin position="41"/>
        <end position="107"/>
    </location>
</feature>
<dbReference type="PROSITE" id="PS51542">
    <property type="entry name" value="FYRN"/>
    <property type="match status" value="1"/>
</dbReference>